<keyword evidence="2" id="KW-1185">Reference proteome</keyword>
<reference evidence="1 2" key="1">
    <citation type="submission" date="2020-08" db="EMBL/GenBank/DDBJ databases">
        <title>Sequencing the genomes of 1000 actinobacteria strains.</title>
        <authorList>
            <person name="Klenk H.-P."/>
        </authorList>
    </citation>
    <scope>NUCLEOTIDE SEQUENCE [LARGE SCALE GENOMIC DNA]</scope>
    <source>
        <strain evidence="1 2">DSM 45507</strain>
    </source>
</reference>
<sequence>MFGAEDTFADGRQGGELLTGTDRVSCPLAPKYGHQPVPLQSYRRALELRIDLMRRYRQDQFLCLSLSCI</sequence>
<dbReference type="AlphaFoldDB" id="A0A7W9LFC7"/>
<accession>A0A7W9LFC7</accession>
<proteinExistence type="predicted"/>
<protein>
    <submittedName>
        <fullName evidence="1">Uncharacterized protein</fullName>
    </submittedName>
</protein>
<comment type="caution">
    <text evidence="1">The sequence shown here is derived from an EMBL/GenBank/DDBJ whole genome shotgun (WGS) entry which is preliminary data.</text>
</comment>
<organism evidence="1 2">
    <name type="scientific">Nonomuraea jabiensis</name>
    <dbReference type="NCBI Taxonomy" id="882448"/>
    <lineage>
        <taxon>Bacteria</taxon>
        <taxon>Bacillati</taxon>
        <taxon>Actinomycetota</taxon>
        <taxon>Actinomycetes</taxon>
        <taxon>Streptosporangiales</taxon>
        <taxon>Streptosporangiaceae</taxon>
        <taxon>Nonomuraea</taxon>
    </lineage>
</organism>
<dbReference type="EMBL" id="JACHMB010000001">
    <property type="protein sequence ID" value="MBB5781633.1"/>
    <property type="molecule type" value="Genomic_DNA"/>
</dbReference>
<gene>
    <name evidence="1" type="ORF">HD596_008389</name>
</gene>
<evidence type="ECO:0000313" key="1">
    <source>
        <dbReference type="EMBL" id="MBB5781633.1"/>
    </source>
</evidence>
<dbReference type="Proteomes" id="UP000579153">
    <property type="component" value="Unassembled WGS sequence"/>
</dbReference>
<evidence type="ECO:0000313" key="2">
    <source>
        <dbReference type="Proteomes" id="UP000579153"/>
    </source>
</evidence>
<name>A0A7W9LFC7_9ACTN</name>